<keyword evidence="2" id="KW-1185">Reference proteome</keyword>
<proteinExistence type="predicted"/>
<reference evidence="1" key="1">
    <citation type="submission" date="2022-05" db="EMBL/GenBank/DDBJ databases">
        <title>The Musa troglodytarum L. genome provides insights into the mechanism of non-climacteric behaviour and enrichment of carotenoids.</title>
        <authorList>
            <person name="Wang J."/>
        </authorList>
    </citation>
    <scope>NUCLEOTIDE SEQUENCE</scope>
    <source>
        <tissue evidence="1">Leaf</tissue>
    </source>
</reference>
<evidence type="ECO:0000313" key="1">
    <source>
        <dbReference type="EMBL" id="URE15637.1"/>
    </source>
</evidence>
<dbReference type="EMBL" id="CP097509">
    <property type="protein sequence ID" value="URE15637.1"/>
    <property type="molecule type" value="Genomic_DNA"/>
</dbReference>
<name>A0A9E7KF04_9LILI</name>
<accession>A0A9E7KF04</accession>
<organism evidence="1 2">
    <name type="scientific">Musa troglodytarum</name>
    <name type="common">fe'i banana</name>
    <dbReference type="NCBI Taxonomy" id="320322"/>
    <lineage>
        <taxon>Eukaryota</taxon>
        <taxon>Viridiplantae</taxon>
        <taxon>Streptophyta</taxon>
        <taxon>Embryophyta</taxon>
        <taxon>Tracheophyta</taxon>
        <taxon>Spermatophyta</taxon>
        <taxon>Magnoliopsida</taxon>
        <taxon>Liliopsida</taxon>
        <taxon>Zingiberales</taxon>
        <taxon>Musaceae</taxon>
        <taxon>Musa</taxon>
    </lineage>
</organism>
<dbReference type="AlphaFoldDB" id="A0A9E7KF04"/>
<dbReference type="Proteomes" id="UP001055439">
    <property type="component" value="Chromosome 7"/>
</dbReference>
<protein>
    <submittedName>
        <fullName evidence="1">Uncharacterized protein</fullName>
    </submittedName>
</protein>
<evidence type="ECO:0000313" key="2">
    <source>
        <dbReference type="Proteomes" id="UP001055439"/>
    </source>
</evidence>
<sequence>MQSITVSFSLFFVRVLQQMSDHWTAHILMQSSQNPIPSGVVSDLGRRAANAPLHGDTTASFSIPLSFDYAHRLQASAALCRFQLDWDVYFMLSNLRRLVFSLEYEPHKTRARH</sequence>
<gene>
    <name evidence="1" type="ORF">MUK42_04348</name>
</gene>